<sequence>MELIKLINGSPVPYTEAAFRADNKHTVYGPVVSSRHLNAQDVYRVRKLPEPTPELGQKAKLDAAPTQSDNGEWTLGWTLVPLSEAEARTLRDKLLVNSDWTQVADAPVDTTAWATYRQALRDIPAQSGFPDNITWPQEPTT</sequence>
<evidence type="ECO:0000313" key="4">
    <source>
        <dbReference type="Proteomes" id="UP000273515"/>
    </source>
</evidence>
<evidence type="ECO:0000256" key="1">
    <source>
        <dbReference type="SAM" id="MobiDB-lite"/>
    </source>
</evidence>
<dbReference type="Pfam" id="PF16778">
    <property type="entry name" value="Phage_tail_APC"/>
    <property type="match status" value="1"/>
</dbReference>
<reference evidence="3 4" key="2">
    <citation type="journal article" date="2019" name="ISME J.">
        <title>Cobaviruses - a new globally distributed phage group infecting Rhodobacteraceae in marine ecosystems.</title>
        <authorList>
            <person name="Bischoff V."/>
            <person name="Bunk B."/>
            <person name="Meier-Kolthoff J.P."/>
            <person name="Sproer C."/>
            <person name="Poehlein A."/>
            <person name="Dogs M."/>
            <person name="Nguyen M."/>
            <person name="Petersen J."/>
            <person name="Daniel R."/>
            <person name="Overmann J."/>
            <person name="Goker M."/>
            <person name="Simon M."/>
            <person name="Brinkhoff T."/>
            <person name="Moraru C."/>
        </authorList>
    </citation>
    <scope>NUCLEOTIDE SEQUENCE [LARGE SCALE GENOMIC DNA]</scope>
</reference>
<keyword evidence="4" id="KW-1185">Reference proteome</keyword>
<proteinExistence type="predicted"/>
<name>A0A3G2YRW1_9CAUD</name>
<organism evidence="3 4">
    <name type="scientific">Lentibacter phage vB_LenP_ICBM2</name>
    <dbReference type="NCBI Taxonomy" id="2847823"/>
    <lineage>
        <taxon>Viruses</taxon>
        <taxon>Duplodnaviria</taxon>
        <taxon>Heunggongvirae</taxon>
        <taxon>Uroviricota</taxon>
        <taxon>Caudoviricetes</taxon>
        <taxon>Zobellviridae</taxon>
        <taxon>Cobavirinae</taxon>
        <taxon>Veravirus</taxon>
        <taxon>Veravirus septentrionalis</taxon>
    </lineage>
</organism>
<dbReference type="InterPro" id="IPR031893">
    <property type="entry name" value="Phage_tail_APC"/>
</dbReference>
<reference evidence="4" key="1">
    <citation type="submission" date="2017-07" db="EMBL/GenBank/DDBJ databases">
        <title>Cobaviruses - a newly discovered phage group infecting protist-associated Rhodobacteraceae is ubiquitous in highly productive marine areas.</title>
        <authorList>
            <person name="Bischoff V."/>
            <person name="Bunk B."/>
            <person name="Meier-Kolthoff J."/>
            <person name="Sproer C."/>
            <person name="Poehlein A."/>
            <person name="Dogs M."/>
            <person name="Daniel R."/>
            <person name="Overmann J."/>
            <person name="Goker M."/>
            <person name="Simon M."/>
            <person name="Brinkhoff T."/>
            <person name="Moraru C."/>
        </authorList>
    </citation>
    <scope>NUCLEOTIDE SEQUENCE [LARGE SCALE GENOMIC DNA]</scope>
</reference>
<dbReference type="Proteomes" id="UP000273515">
    <property type="component" value="Segment"/>
</dbReference>
<gene>
    <name evidence="3" type="ORF">vBLenPICBM2__50</name>
</gene>
<accession>A0A3G2YRW1</accession>
<dbReference type="EMBL" id="MF431616">
    <property type="protein sequence ID" value="AYP28109.1"/>
    <property type="molecule type" value="Genomic_DNA"/>
</dbReference>
<evidence type="ECO:0000259" key="2">
    <source>
        <dbReference type="Pfam" id="PF16778"/>
    </source>
</evidence>
<protein>
    <submittedName>
        <fullName evidence="3">Tail assembly chaperone protein</fullName>
    </submittedName>
</protein>
<feature type="domain" description="Phage tail assembly chaperone-like" evidence="2">
    <location>
        <begin position="86"/>
        <end position="139"/>
    </location>
</feature>
<dbReference type="Gene3D" id="6.10.140.1310">
    <property type="match status" value="1"/>
</dbReference>
<evidence type="ECO:0000313" key="3">
    <source>
        <dbReference type="EMBL" id="AYP28109.1"/>
    </source>
</evidence>
<feature type="region of interest" description="Disordered" evidence="1">
    <location>
        <begin position="50"/>
        <end position="70"/>
    </location>
</feature>